<dbReference type="SUPFAM" id="SSF55785">
    <property type="entry name" value="PYP-like sensor domain (PAS domain)"/>
    <property type="match status" value="1"/>
</dbReference>
<keyword evidence="3" id="KW-0597">Phosphoprotein</keyword>
<gene>
    <name evidence="8" type="ORF">A3F83_12310</name>
</gene>
<dbReference type="Pfam" id="PF02518">
    <property type="entry name" value="HATPase_c"/>
    <property type="match status" value="1"/>
</dbReference>
<evidence type="ECO:0000256" key="2">
    <source>
        <dbReference type="ARBA" id="ARBA00012438"/>
    </source>
</evidence>
<evidence type="ECO:0000256" key="1">
    <source>
        <dbReference type="ARBA" id="ARBA00000085"/>
    </source>
</evidence>
<feature type="transmembrane region" description="Helical" evidence="6">
    <location>
        <begin position="502"/>
        <end position="522"/>
    </location>
</feature>
<proteinExistence type="predicted"/>
<evidence type="ECO:0000256" key="6">
    <source>
        <dbReference type="SAM" id="Phobius"/>
    </source>
</evidence>
<feature type="transmembrane region" description="Helical" evidence="6">
    <location>
        <begin position="209"/>
        <end position="230"/>
    </location>
</feature>
<dbReference type="PANTHER" id="PTHR43304:SF1">
    <property type="entry name" value="PAC DOMAIN-CONTAINING PROTEIN"/>
    <property type="match status" value="1"/>
</dbReference>
<dbReference type="PROSITE" id="PS50109">
    <property type="entry name" value="HIS_KIN"/>
    <property type="match status" value="1"/>
</dbReference>
<dbReference type="EC" id="2.7.13.3" evidence="2"/>
<keyword evidence="6" id="KW-0812">Transmembrane</keyword>
<evidence type="ECO:0000313" key="9">
    <source>
        <dbReference type="Proteomes" id="UP000179129"/>
    </source>
</evidence>
<dbReference type="SMART" id="SM00387">
    <property type="entry name" value="HATPase_c"/>
    <property type="match status" value="1"/>
</dbReference>
<feature type="transmembrane region" description="Helical" evidence="6">
    <location>
        <begin position="134"/>
        <end position="156"/>
    </location>
</feature>
<dbReference type="InterPro" id="IPR013656">
    <property type="entry name" value="PAS_4"/>
</dbReference>
<evidence type="ECO:0000313" key="8">
    <source>
        <dbReference type="EMBL" id="OGG02366.1"/>
    </source>
</evidence>
<keyword evidence="5" id="KW-0418">Kinase</keyword>
<feature type="transmembrane region" description="Helical" evidence="6">
    <location>
        <begin position="56"/>
        <end position="83"/>
    </location>
</feature>
<dbReference type="InterPro" id="IPR036097">
    <property type="entry name" value="HisK_dim/P_sf"/>
</dbReference>
<feature type="transmembrane region" description="Helical" evidence="6">
    <location>
        <begin position="26"/>
        <end position="49"/>
    </location>
</feature>
<feature type="domain" description="Histidine kinase" evidence="7">
    <location>
        <begin position="680"/>
        <end position="893"/>
    </location>
</feature>
<dbReference type="PRINTS" id="PR00344">
    <property type="entry name" value="BCTRLSENSOR"/>
</dbReference>
<dbReference type="InterPro" id="IPR052162">
    <property type="entry name" value="Sensor_kinase/Photoreceptor"/>
</dbReference>
<feature type="transmembrane region" description="Helical" evidence="6">
    <location>
        <begin position="168"/>
        <end position="188"/>
    </location>
</feature>
<comment type="caution">
    <text evidence="8">The sequence shown here is derived from an EMBL/GenBank/DDBJ whole genome shotgun (WGS) entry which is preliminary data.</text>
</comment>
<dbReference type="InterPro" id="IPR035965">
    <property type="entry name" value="PAS-like_dom_sf"/>
</dbReference>
<dbReference type="SMART" id="SM00388">
    <property type="entry name" value="HisKA"/>
    <property type="match status" value="1"/>
</dbReference>
<dbReference type="NCBIfam" id="TIGR00229">
    <property type="entry name" value="sensory_box"/>
    <property type="match status" value="1"/>
</dbReference>
<accession>A0A1F5YQG1</accession>
<dbReference type="FunFam" id="3.30.565.10:FF:000006">
    <property type="entry name" value="Sensor histidine kinase WalK"/>
    <property type="match status" value="1"/>
</dbReference>
<organism evidence="8 9">
    <name type="scientific">Candidatus Glassbacteria bacterium RIFCSPLOWO2_12_FULL_58_11</name>
    <dbReference type="NCBI Taxonomy" id="1817867"/>
    <lineage>
        <taxon>Bacteria</taxon>
        <taxon>Candidatus Glassiibacteriota</taxon>
    </lineage>
</organism>
<dbReference type="InterPro" id="IPR036890">
    <property type="entry name" value="HATPase_C_sf"/>
</dbReference>
<dbReference type="SUPFAM" id="SSF47384">
    <property type="entry name" value="Homodimeric domain of signal transducing histidine kinase"/>
    <property type="match status" value="1"/>
</dbReference>
<dbReference type="CDD" id="cd18774">
    <property type="entry name" value="PDC2_HK_sensor"/>
    <property type="match status" value="1"/>
</dbReference>
<dbReference type="InterPro" id="IPR003661">
    <property type="entry name" value="HisK_dim/P_dom"/>
</dbReference>
<evidence type="ECO:0000256" key="4">
    <source>
        <dbReference type="ARBA" id="ARBA00022679"/>
    </source>
</evidence>
<dbReference type="Gene3D" id="3.30.565.10">
    <property type="entry name" value="Histidine kinase-like ATPase, C-terminal domain"/>
    <property type="match status" value="1"/>
</dbReference>
<dbReference type="Gene3D" id="3.30.450.20">
    <property type="entry name" value="PAS domain"/>
    <property type="match status" value="1"/>
</dbReference>
<dbReference type="InterPro" id="IPR004358">
    <property type="entry name" value="Sig_transdc_His_kin-like_C"/>
</dbReference>
<dbReference type="Pfam" id="PF00512">
    <property type="entry name" value="HisKA"/>
    <property type="match status" value="1"/>
</dbReference>
<reference evidence="8 9" key="1">
    <citation type="journal article" date="2016" name="Nat. Commun.">
        <title>Thousands of microbial genomes shed light on interconnected biogeochemical processes in an aquifer system.</title>
        <authorList>
            <person name="Anantharaman K."/>
            <person name="Brown C.T."/>
            <person name="Hug L.A."/>
            <person name="Sharon I."/>
            <person name="Castelle C.J."/>
            <person name="Probst A.J."/>
            <person name="Thomas B.C."/>
            <person name="Singh A."/>
            <person name="Wilkins M.J."/>
            <person name="Karaoz U."/>
            <person name="Brodie E.L."/>
            <person name="Williams K.H."/>
            <person name="Hubbard S.S."/>
            <person name="Banfield J.F."/>
        </authorList>
    </citation>
    <scope>NUCLEOTIDE SEQUENCE [LARGE SCALE GENOMIC DNA]</scope>
</reference>
<dbReference type="InterPro" id="IPR003594">
    <property type="entry name" value="HATPase_dom"/>
</dbReference>
<dbReference type="CDD" id="cd00130">
    <property type="entry name" value="PAS"/>
    <property type="match status" value="1"/>
</dbReference>
<dbReference type="CDD" id="cd00082">
    <property type="entry name" value="HisKA"/>
    <property type="match status" value="1"/>
</dbReference>
<dbReference type="STRING" id="1817867.A3F83_12310"/>
<keyword evidence="6" id="KW-0472">Membrane</keyword>
<evidence type="ECO:0000256" key="5">
    <source>
        <dbReference type="ARBA" id="ARBA00022777"/>
    </source>
</evidence>
<feature type="transmembrane region" description="Helical" evidence="6">
    <location>
        <begin position="103"/>
        <end position="122"/>
    </location>
</feature>
<dbReference type="Pfam" id="PF08448">
    <property type="entry name" value="PAS_4"/>
    <property type="match status" value="1"/>
</dbReference>
<sequence length="894" mass="99694">MAAGFGIVALLGWSAGIPLLTSFGPGWIPMAPSTALLFLLFGPASLLLGRSPLDRAMYWIGLVIGSAGTLAALLLFFLSSLGIYPQSEHLGLGITGTVHGLPIGHMSPLTAFCFVLAGLSFLASLSSPSGNRVWSFPALGFASLMVLTTFAVLLSYLLGSPVLYSGSLIPPALPTSLAFLILGTGLLASSMQRIWPRGRPADAAGTRAMYVLILVFVALALGIVTTGYLYSQYYEKRYRGEVERQLSAISLLKAEELERWREERLADAAMFYGNENFAGLVRRYLEAPDDSAAESRLRKWLILIKGWRRYDRVSVLDTQGLERIEAPDTLEPAESHLAKDAAEALQTGNIKFLDFHRDSPDGPVFLELLVPLYDERDGRRPLGVLQLKIDPEHYLYPMIRRWPTPSRTAETLLVRREGDDVLFLNELRFQKNTALTLRSPLSNSEQPAVMAALGRRGSVEGVDYRGVPVLAALRAIPGSPWRLVARMDLAEIYAPLREQLKLVIALITVLILAAGAGVGMVWRQQRVRFYRERYAAAEALRTSESRFRSTLDNMLEGCQTIGFDWRYLYINHAAAGHGRQTREELLGHTMLERYPGIENTEMFAVLRRCMEVRASGFMENEFIYPDGSKAWFMLSIQPVPEGIFILSLDITERKRIEASLEQRAVELARSNAELEQFAYVASHDLQEPLRKVSSYVQLLARRYKGRLDSDADEFIGFAVEGAERMQKLIEDLLTFSRVGTRGKPFEPAESEEVLEKALFNLQGAIEETGAQITHDPLPAVQGDSSQLVQLFQNLIGNALKFRGAEAPRIHISAAVREKEWVFSVRDNGIGIDPRYFDRIFAVFQRLHPKEDYPGTGIGLSLCKKIVERHEGQIWIESEPGRGSTFYFSIPERTA</sequence>
<keyword evidence="6" id="KW-1133">Transmembrane helix</keyword>
<evidence type="ECO:0000256" key="3">
    <source>
        <dbReference type="ARBA" id="ARBA00022553"/>
    </source>
</evidence>
<dbReference type="InterPro" id="IPR000014">
    <property type="entry name" value="PAS"/>
</dbReference>
<dbReference type="GO" id="GO:0000155">
    <property type="term" value="F:phosphorelay sensor kinase activity"/>
    <property type="evidence" value="ECO:0007669"/>
    <property type="project" value="InterPro"/>
</dbReference>
<dbReference type="EMBL" id="MFIX01000185">
    <property type="protein sequence ID" value="OGG02366.1"/>
    <property type="molecule type" value="Genomic_DNA"/>
</dbReference>
<name>A0A1F5YQG1_9BACT</name>
<dbReference type="Proteomes" id="UP000179129">
    <property type="component" value="Unassembled WGS sequence"/>
</dbReference>
<protein>
    <recommendedName>
        <fullName evidence="2">histidine kinase</fullName>
        <ecNumber evidence="2">2.7.13.3</ecNumber>
    </recommendedName>
</protein>
<keyword evidence="4" id="KW-0808">Transferase</keyword>
<dbReference type="SUPFAM" id="SSF55874">
    <property type="entry name" value="ATPase domain of HSP90 chaperone/DNA topoisomerase II/histidine kinase"/>
    <property type="match status" value="1"/>
</dbReference>
<dbReference type="CDD" id="cd16921">
    <property type="entry name" value="HATPase_FilI-like"/>
    <property type="match status" value="1"/>
</dbReference>
<dbReference type="Gene3D" id="1.10.287.130">
    <property type="match status" value="1"/>
</dbReference>
<evidence type="ECO:0000259" key="7">
    <source>
        <dbReference type="PROSITE" id="PS50109"/>
    </source>
</evidence>
<dbReference type="InterPro" id="IPR005467">
    <property type="entry name" value="His_kinase_dom"/>
</dbReference>
<dbReference type="PANTHER" id="PTHR43304">
    <property type="entry name" value="PHYTOCHROME-LIKE PROTEIN CPH1"/>
    <property type="match status" value="1"/>
</dbReference>
<comment type="catalytic activity">
    <reaction evidence="1">
        <text>ATP + protein L-histidine = ADP + protein N-phospho-L-histidine.</text>
        <dbReference type="EC" id="2.7.13.3"/>
    </reaction>
</comment>
<dbReference type="AlphaFoldDB" id="A0A1F5YQG1"/>